<dbReference type="Gene3D" id="1.10.3720.10">
    <property type="entry name" value="MetI-like"/>
    <property type="match status" value="1"/>
</dbReference>
<comment type="subcellular location">
    <subcellularLocation>
        <location evidence="5">Cell membrane</location>
        <topology evidence="5">Multi-pass membrane protein</topology>
    </subcellularLocation>
    <subcellularLocation>
        <location evidence="1">Membrane</location>
        <topology evidence="1">Multi-pass membrane protein</topology>
    </subcellularLocation>
</comment>
<dbReference type="InterPro" id="IPR052730">
    <property type="entry name" value="Sugar_ABC_transporter"/>
</dbReference>
<feature type="transmembrane region" description="Helical" evidence="5">
    <location>
        <begin position="150"/>
        <end position="173"/>
    </location>
</feature>
<dbReference type="GeneID" id="13301212"/>
<dbReference type="EMBL" id="CP023154">
    <property type="protein sequence ID" value="QEK79563.1"/>
    <property type="molecule type" value="Genomic_DNA"/>
</dbReference>
<feature type="transmembrane region" description="Helical" evidence="5">
    <location>
        <begin position="211"/>
        <end position="230"/>
    </location>
</feature>
<comment type="similarity">
    <text evidence="5">Belongs to the binding-protein-dependent transport system permease family.</text>
</comment>
<dbReference type="GO" id="GO:0005886">
    <property type="term" value="C:plasma membrane"/>
    <property type="evidence" value="ECO:0007669"/>
    <property type="project" value="UniProtKB-SubCell"/>
</dbReference>
<feature type="transmembrane region" description="Helical" evidence="5">
    <location>
        <begin position="250"/>
        <end position="272"/>
    </location>
</feature>
<dbReference type="AlphaFoldDB" id="A0A5C0XR63"/>
<evidence type="ECO:0000256" key="2">
    <source>
        <dbReference type="ARBA" id="ARBA00022692"/>
    </source>
</evidence>
<dbReference type="InterPro" id="IPR035906">
    <property type="entry name" value="MetI-like_sf"/>
</dbReference>
<dbReference type="PROSITE" id="PS50928">
    <property type="entry name" value="ABC_TM1"/>
    <property type="match status" value="1"/>
</dbReference>
<proteinExistence type="inferred from homology"/>
<evidence type="ECO:0000259" key="6">
    <source>
        <dbReference type="PROSITE" id="PS50928"/>
    </source>
</evidence>
<gene>
    <name evidence="7" type="ORF">PFDSM3638_09910</name>
</gene>
<sequence length="284" mass="31766">MKIRSSHIPYLLILPAVAYLAFFIGYPLIQALYLAFTKNGAFSLDTVRRATSDPMFWQALKYTILLAITIVPLQLILALILALAVNGSFKGRDFAIYALVIPLTISDVAAGLIWYTMLADYGFLNKLLLNLGLISEPIHFFGYEYRMMEFLAIVIAEVWRATAIVFVILVAGLQMISKEYLEAAEVFGAGYWTRLRKIVIPMLKPSIQSALIIRTLFAMQVFGIVWILAGRDIPVLAGEGFYQLVEIKDYGVASIYALTIAALSILLGALYIKFLKAEYLEVRT</sequence>
<name>A0A5C0XR63_PYRFU</name>
<keyword evidence="4 5" id="KW-0472">Membrane</keyword>
<feature type="transmembrane region" description="Helical" evidence="5">
    <location>
        <begin position="94"/>
        <end position="117"/>
    </location>
</feature>
<keyword evidence="2 5" id="KW-0812">Transmembrane</keyword>
<feature type="domain" description="ABC transmembrane type-1" evidence="6">
    <location>
        <begin position="60"/>
        <end position="271"/>
    </location>
</feature>
<keyword evidence="5" id="KW-0813">Transport</keyword>
<evidence type="ECO:0000313" key="8">
    <source>
        <dbReference type="Proteomes" id="UP000324354"/>
    </source>
</evidence>
<evidence type="ECO:0000256" key="4">
    <source>
        <dbReference type="ARBA" id="ARBA00023136"/>
    </source>
</evidence>
<dbReference type="SUPFAM" id="SSF161098">
    <property type="entry name" value="MetI-like"/>
    <property type="match status" value="1"/>
</dbReference>
<organism evidence="7 8">
    <name type="scientific">Pyrococcus furiosus (strain ATCC 43587 / DSM 3638 / JCM 8422 / Vc1)</name>
    <dbReference type="NCBI Taxonomy" id="186497"/>
    <lineage>
        <taxon>Archaea</taxon>
        <taxon>Methanobacteriati</taxon>
        <taxon>Methanobacteriota</taxon>
        <taxon>Thermococci</taxon>
        <taxon>Thermococcales</taxon>
        <taxon>Thermococcaceae</taxon>
        <taxon>Pyrococcus</taxon>
    </lineage>
</organism>
<dbReference type="Pfam" id="PF00528">
    <property type="entry name" value="BPD_transp_1"/>
    <property type="match status" value="1"/>
</dbReference>
<evidence type="ECO:0000256" key="5">
    <source>
        <dbReference type="RuleBase" id="RU363032"/>
    </source>
</evidence>
<dbReference type="CDD" id="cd06261">
    <property type="entry name" value="TM_PBP2"/>
    <property type="match status" value="1"/>
</dbReference>
<reference evidence="7 8" key="1">
    <citation type="submission" date="2017-08" db="EMBL/GenBank/DDBJ databases">
        <title>Resequencing and Reannotation of the genome of Pyrococcus furiosus type strain DSM3638.</title>
        <authorList>
            <person name="Reichelt R.M."/>
            <person name="Bunk B."/>
        </authorList>
    </citation>
    <scope>NUCLEOTIDE SEQUENCE [LARGE SCALE GENOMIC DNA]</scope>
    <source>
        <strain evidence="7 8">DSM 3638</strain>
    </source>
</reference>
<evidence type="ECO:0000256" key="1">
    <source>
        <dbReference type="ARBA" id="ARBA00004141"/>
    </source>
</evidence>
<dbReference type="RefSeq" id="WP_011013110.1">
    <property type="nucleotide sequence ID" value="NC_003413.1"/>
</dbReference>
<evidence type="ECO:0000313" key="7">
    <source>
        <dbReference type="EMBL" id="QEK79563.1"/>
    </source>
</evidence>
<protein>
    <submittedName>
        <fullName evidence="7">Sugar ABC transporter permease</fullName>
    </submittedName>
</protein>
<keyword evidence="3 5" id="KW-1133">Transmembrane helix</keyword>
<dbReference type="OrthoDB" id="45815at2157"/>
<dbReference type="GO" id="GO:0055085">
    <property type="term" value="P:transmembrane transport"/>
    <property type="evidence" value="ECO:0007669"/>
    <property type="project" value="InterPro"/>
</dbReference>
<dbReference type="GeneID" id="41713790"/>
<dbReference type="PANTHER" id="PTHR43759:SF1">
    <property type="entry name" value="GLUCOSE IMPORT SYSTEM PERMEASE PROTEIN GLCT"/>
    <property type="match status" value="1"/>
</dbReference>
<accession>A0A5C0XR63</accession>
<evidence type="ECO:0000256" key="3">
    <source>
        <dbReference type="ARBA" id="ARBA00022989"/>
    </source>
</evidence>
<feature type="transmembrane region" description="Helical" evidence="5">
    <location>
        <begin position="12"/>
        <end position="36"/>
    </location>
</feature>
<dbReference type="Proteomes" id="UP000324354">
    <property type="component" value="Chromosome"/>
</dbReference>
<feature type="transmembrane region" description="Helical" evidence="5">
    <location>
        <begin position="56"/>
        <end position="82"/>
    </location>
</feature>
<dbReference type="PANTHER" id="PTHR43759">
    <property type="entry name" value="TREHALOSE TRANSPORT SYSTEM PERMEASE PROTEIN SUGA"/>
    <property type="match status" value="1"/>
</dbReference>
<dbReference type="InterPro" id="IPR000515">
    <property type="entry name" value="MetI-like"/>
</dbReference>